<feature type="binding site" evidence="4">
    <location>
        <position position="356"/>
    </location>
    <ligand>
        <name>S-adenosyl-L-methionine</name>
        <dbReference type="ChEBI" id="CHEBI:59789"/>
    </ligand>
</feature>
<dbReference type="Pfam" id="PF05958">
    <property type="entry name" value="tRNA_U5-meth_tr"/>
    <property type="match status" value="1"/>
</dbReference>
<sequence length="428" mass="45381">MSERTEPANEIVTVDVDNPAHGGSVIARMDGQVVFLSGGLPGEKDVTVALDPAKGSNSKKSFRTGTATHIGKPSPHRVEGQCAAASLGGGCCDLDFVDAQGSLEFKRDVVLDQLRRIGKIELDEAVISTESLTPSLGWRTRARLGVDEEGRAGVRKKNSHEVIPLSAATCAQWAAGLVAGLEEETFPAGAEIAVALGEQAGGKIDGEGAQRSVVQLTGSRQRPQRKVIGGLKNVTHHVKMGDKEIAWDLPADAFWQGHRAAPEFYSQWLRQNIPADLGLGWDLYGGAGVFAAALADRVGAMDTVDTGSLSTDAGKEALAAAGIENVRFLSGEVSKSLDALRTNDEENHGLHVVVLDPPRTGAGAKVVERIAEFGPRYVAHVGCDPATASRDLAAWIQSGYEIKQLTIVDAFPLTHHVEMLVLLQRVGE</sequence>
<feature type="active site" evidence="5">
    <location>
        <position position="383"/>
    </location>
</feature>
<feature type="compositionally biased region" description="Polar residues" evidence="6">
    <location>
        <begin position="55"/>
        <end position="67"/>
    </location>
</feature>
<proteinExistence type="inferred from homology"/>
<dbReference type="PROSITE" id="PS51687">
    <property type="entry name" value="SAM_MT_RNA_M5U"/>
    <property type="match status" value="1"/>
</dbReference>
<dbReference type="InterPro" id="IPR010280">
    <property type="entry name" value="U5_MeTrfase_fam"/>
</dbReference>
<evidence type="ECO:0000256" key="5">
    <source>
        <dbReference type="PROSITE-ProRule" id="PRU10015"/>
    </source>
</evidence>
<accession>A0ABR9ZJS9</accession>
<dbReference type="Gene3D" id="3.40.50.150">
    <property type="entry name" value="Vaccinia Virus protein VP39"/>
    <property type="match status" value="1"/>
</dbReference>
<gene>
    <name evidence="8" type="ORF">IRY30_05300</name>
</gene>
<evidence type="ECO:0000256" key="3">
    <source>
        <dbReference type="ARBA" id="ARBA00022691"/>
    </source>
</evidence>
<dbReference type="EMBL" id="JADKMY010000001">
    <property type="protein sequence ID" value="MBF4553499.1"/>
    <property type="molecule type" value="Genomic_DNA"/>
</dbReference>
<dbReference type="GO" id="GO:0008168">
    <property type="term" value="F:methyltransferase activity"/>
    <property type="evidence" value="ECO:0007669"/>
    <property type="project" value="UniProtKB-KW"/>
</dbReference>
<dbReference type="Gene3D" id="2.40.50.1070">
    <property type="match status" value="1"/>
</dbReference>
<protein>
    <submittedName>
        <fullName evidence="8">Class I SAM-dependent RNA methyltransferase</fullName>
    </submittedName>
</protein>
<feature type="binding site" evidence="4">
    <location>
        <position position="256"/>
    </location>
    <ligand>
        <name>S-adenosyl-L-methionine</name>
        <dbReference type="ChEBI" id="CHEBI:59789"/>
    </ligand>
</feature>
<dbReference type="InterPro" id="IPR002792">
    <property type="entry name" value="TRAM_dom"/>
</dbReference>
<evidence type="ECO:0000313" key="8">
    <source>
        <dbReference type="EMBL" id="MBF4553499.1"/>
    </source>
</evidence>
<organism evidence="8 9">
    <name type="scientific">Corynebacterium suicordis DSM 45110</name>
    <dbReference type="NCBI Taxonomy" id="1121369"/>
    <lineage>
        <taxon>Bacteria</taxon>
        <taxon>Bacillati</taxon>
        <taxon>Actinomycetota</taxon>
        <taxon>Actinomycetes</taxon>
        <taxon>Mycobacteriales</taxon>
        <taxon>Corynebacteriaceae</taxon>
        <taxon>Corynebacterium</taxon>
    </lineage>
</organism>
<reference evidence="8 9" key="1">
    <citation type="submission" date="2020-10" db="EMBL/GenBank/DDBJ databases">
        <title>Novel species in genus Corynebacterium.</title>
        <authorList>
            <person name="Zhang G."/>
        </authorList>
    </citation>
    <scope>NUCLEOTIDE SEQUENCE [LARGE SCALE GENOMIC DNA]</scope>
    <source>
        <strain evidence="8 9">DSM 45110</strain>
    </source>
</reference>
<comment type="caution">
    <text evidence="8">The sequence shown here is derived from an EMBL/GenBank/DDBJ whole genome shotgun (WGS) entry which is preliminary data.</text>
</comment>
<dbReference type="Pfam" id="PF01938">
    <property type="entry name" value="TRAM"/>
    <property type="match status" value="1"/>
</dbReference>
<feature type="region of interest" description="Disordered" evidence="6">
    <location>
        <begin position="54"/>
        <end position="76"/>
    </location>
</feature>
<evidence type="ECO:0000313" key="9">
    <source>
        <dbReference type="Proteomes" id="UP000635902"/>
    </source>
</evidence>
<keyword evidence="3 4" id="KW-0949">S-adenosyl-L-methionine</keyword>
<dbReference type="SUPFAM" id="SSF53335">
    <property type="entry name" value="S-adenosyl-L-methionine-dependent methyltransferases"/>
    <property type="match status" value="1"/>
</dbReference>
<dbReference type="InterPro" id="IPR012340">
    <property type="entry name" value="NA-bd_OB-fold"/>
</dbReference>
<evidence type="ECO:0000259" key="7">
    <source>
        <dbReference type="Pfam" id="PF01938"/>
    </source>
</evidence>
<comment type="similarity">
    <text evidence="4">Belongs to the class I-like SAM-binding methyltransferase superfamily. RNA M5U methyltransferase family.</text>
</comment>
<name>A0ABR9ZJS9_9CORY</name>
<keyword evidence="9" id="KW-1185">Reference proteome</keyword>
<keyword evidence="1 4" id="KW-0489">Methyltransferase</keyword>
<feature type="active site" description="Nucleophile" evidence="4">
    <location>
        <position position="383"/>
    </location>
</feature>
<feature type="domain" description="TRAM" evidence="7">
    <location>
        <begin position="10"/>
        <end position="44"/>
    </location>
</feature>
<dbReference type="InterPro" id="IPR030390">
    <property type="entry name" value="MeTrfase_TrmA_AS"/>
</dbReference>
<dbReference type="InterPro" id="IPR029063">
    <property type="entry name" value="SAM-dependent_MTases_sf"/>
</dbReference>
<feature type="binding site" evidence="4">
    <location>
        <position position="305"/>
    </location>
    <ligand>
        <name>S-adenosyl-L-methionine</name>
        <dbReference type="ChEBI" id="CHEBI:59789"/>
    </ligand>
</feature>
<dbReference type="SUPFAM" id="SSF50249">
    <property type="entry name" value="Nucleic acid-binding proteins"/>
    <property type="match status" value="1"/>
</dbReference>
<dbReference type="RefSeq" id="WP_194556296.1">
    <property type="nucleotide sequence ID" value="NZ_JADKMY010000001.1"/>
</dbReference>
<dbReference type="PROSITE" id="PS01230">
    <property type="entry name" value="TRMA_1"/>
    <property type="match status" value="1"/>
</dbReference>
<dbReference type="PANTHER" id="PTHR11061">
    <property type="entry name" value="RNA M5U METHYLTRANSFERASE"/>
    <property type="match status" value="1"/>
</dbReference>
<evidence type="ECO:0000256" key="6">
    <source>
        <dbReference type="SAM" id="MobiDB-lite"/>
    </source>
</evidence>
<dbReference type="Gene3D" id="2.40.50.140">
    <property type="entry name" value="Nucleic acid-binding proteins"/>
    <property type="match status" value="1"/>
</dbReference>
<evidence type="ECO:0000256" key="2">
    <source>
        <dbReference type="ARBA" id="ARBA00022679"/>
    </source>
</evidence>
<dbReference type="PANTHER" id="PTHR11061:SF30">
    <property type="entry name" value="TRNA (URACIL(54)-C(5))-METHYLTRANSFERASE"/>
    <property type="match status" value="1"/>
</dbReference>
<dbReference type="CDD" id="cd02440">
    <property type="entry name" value="AdoMet_MTases"/>
    <property type="match status" value="1"/>
</dbReference>
<evidence type="ECO:0000256" key="1">
    <source>
        <dbReference type="ARBA" id="ARBA00022603"/>
    </source>
</evidence>
<evidence type="ECO:0000256" key="4">
    <source>
        <dbReference type="PROSITE-ProRule" id="PRU01024"/>
    </source>
</evidence>
<dbReference type="GO" id="GO:0032259">
    <property type="term" value="P:methylation"/>
    <property type="evidence" value="ECO:0007669"/>
    <property type="project" value="UniProtKB-KW"/>
</dbReference>
<keyword evidence="2 4" id="KW-0808">Transferase</keyword>
<dbReference type="Proteomes" id="UP000635902">
    <property type="component" value="Unassembled WGS sequence"/>
</dbReference>
<feature type="binding site" evidence="4">
    <location>
        <position position="284"/>
    </location>
    <ligand>
        <name>S-adenosyl-L-methionine</name>
        <dbReference type="ChEBI" id="CHEBI:59789"/>
    </ligand>
</feature>